<dbReference type="Pfam" id="PF03372">
    <property type="entry name" value="Exo_endo_phos"/>
    <property type="match status" value="1"/>
</dbReference>
<dbReference type="CDD" id="cd09079">
    <property type="entry name" value="RgfB-like"/>
    <property type="match status" value="1"/>
</dbReference>
<keyword evidence="3" id="KW-1185">Reference proteome</keyword>
<dbReference type="GO" id="GO:0016787">
    <property type="term" value="F:hydrolase activity"/>
    <property type="evidence" value="ECO:0007669"/>
    <property type="project" value="UniProtKB-KW"/>
</dbReference>
<dbReference type="PANTHER" id="PTHR14859:SF1">
    <property type="entry name" value="PGAP2-INTERACTING PROTEIN"/>
    <property type="match status" value="1"/>
</dbReference>
<dbReference type="RefSeq" id="WP_205175468.1">
    <property type="nucleotide sequence ID" value="NZ_JAFBDZ010000007.1"/>
</dbReference>
<keyword evidence="2" id="KW-0378">Hydrolase</keyword>
<organism evidence="2 3">
    <name type="scientific">Rossellomorea pakistanensis</name>
    <dbReference type="NCBI Taxonomy" id="992288"/>
    <lineage>
        <taxon>Bacteria</taxon>
        <taxon>Bacillati</taxon>
        <taxon>Bacillota</taxon>
        <taxon>Bacilli</taxon>
        <taxon>Bacillales</taxon>
        <taxon>Bacillaceae</taxon>
        <taxon>Rossellomorea</taxon>
    </lineage>
</organism>
<comment type="caution">
    <text evidence="2">The sequence shown here is derived from an EMBL/GenBank/DDBJ whole genome shotgun (WGS) entry which is preliminary data.</text>
</comment>
<dbReference type="EMBL" id="JAFBDZ010000007">
    <property type="protein sequence ID" value="MBM7588073.1"/>
    <property type="molecule type" value="Genomic_DNA"/>
</dbReference>
<feature type="domain" description="Endonuclease/exonuclease/phosphatase" evidence="1">
    <location>
        <begin position="18"/>
        <end position="254"/>
    </location>
</feature>
<evidence type="ECO:0000313" key="2">
    <source>
        <dbReference type="EMBL" id="MBM7588073.1"/>
    </source>
</evidence>
<name>A0ABS2NJN1_9BACI</name>
<dbReference type="InterPro" id="IPR005135">
    <property type="entry name" value="Endo/exonuclease/phosphatase"/>
</dbReference>
<evidence type="ECO:0000313" key="3">
    <source>
        <dbReference type="Proteomes" id="UP001646157"/>
    </source>
</evidence>
<dbReference type="EC" id="3.1.3.90" evidence="2"/>
<protein>
    <submittedName>
        <fullName evidence="2">Maltose 6'-phosphate phosphatase</fullName>
        <ecNumber evidence="2">3.1.3.90</ecNumber>
    </submittedName>
</protein>
<dbReference type="SUPFAM" id="SSF56219">
    <property type="entry name" value="DNase I-like"/>
    <property type="match status" value="1"/>
</dbReference>
<dbReference type="PANTHER" id="PTHR14859">
    <property type="entry name" value="CALCOFLUOR WHITE HYPERSENSITIVE PROTEIN PRECURSOR"/>
    <property type="match status" value="1"/>
</dbReference>
<gene>
    <name evidence="2" type="ORF">JOC86_004648</name>
</gene>
<dbReference type="InterPro" id="IPR051916">
    <property type="entry name" value="GPI-anchor_lipid_remodeler"/>
</dbReference>
<evidence type="ECO:0000259" key="1">
    <source>
        <dbReference type="Pfam" id="PF03372"/>
    </source>
</evidence>
<dbReference type="InterPro" id="IPR036691">
    <property type="entry name" value="Endo/exonu/phosph_ase_sf"/>
</dbReference>
<dbReference type="Gene3D" id="3.60.10.10">
    <property type="entry name" value="Endonuclease/exonuclease/phosphatase"/>
    <property type="match status" value="1"/>
</dbReference>
<sequence>MKLLTLNCHSWQEDNQMDKIKTLASVIAKKNYDVIALQEVSQLMERPIVKDPLREDNYCLILLDELKRLGVEDYELVWDFAHIGYDVYEEGVALLTKHPIVDTQSFFVSRSSDTSYWKTRKVIGVTISYFGNELSFYSCHLGWWKDDEEPFRSQVDALLSLIDLSKPAFLMGDFNNNASICDEGYDYLIGKELYDTYQLAEVKDKGITVEGDIAGWDENKQALRIDLILTNQSLKVGHSFVIFNGENEPVVSDHYGVEIEW</sequence>
<accession>A0ABS2NJN1</accession>
<proteinExistence type="predicted"/>
<reference evidence="2 3" key="1">
    <citation type="submission" date="2021-01" db="EMBL/GenBank/DDBJ databases">
        <title>Genomic Encyclopedia of Type Strains, Phase IV (KMG-IV): sequencing the most valuable type-strain genomes for metagenomic binning, comparative biology and taxonomic classification.</title>
        <authorList>
            <person name="Goeker M."/>
        </authorList>
    </citation>
    <scope>NUCLEOTIDE SEQUENCE [LARGE SCALE GENOMIC DNA]</scope>
    <source>
        <strain evidence="2 3">DSM 24834</strain>
    </source>
</reference>
<dbReference type="Proteomes" id="UP001646157">
    <property type="component" value="Unassembled WGS sequence"/>
</dbReference>